<keyword evidence="1" id="KW-0472">Membrane</keyword>
<feature type="transmembrane region" description="Helical" evidence="1">
    <location>
        <begin position="76"/>
        <end position="96"/>
    </location>
</feature>
<dbReference type="EMBL" id="CP076676">
    <property type="protein sequence ID" value="UYO41821.1"/>
    <property type="molecule type" value="Genomic_DNA"/>
</dbReference>
<dbReference type="RefSeq" id="WP_264076465.1">
    <property type="nucleotide sequence ID" value="NZ_CP076676.1"/>
</dbReference>
<feature type="transmembrane region" description="Helical" evidence="1">
    <location>
        <begin position="102"/>
        <end position="125"/>
    </location>
</feature>
<keyword evidence="1" id="KW-1133">Transmembrane helix</keyword>
<gene>
    <name evidence="2" type="ORF">KQX62_11230</name>
</gene>
<name>A0AAX3E4H9_RHOPL</name>
<protein>
    <submittedName>
        <fullName evidence="2">Uncharacterized protein</fullName>
    </submittedName>
</protein>
<evidence type="ECO:0000313" key="3">
    <source>
        <dbReference type="Proteomes" id="UP001163166"/>
    </source>
</evidence>
<dbReference type="AlphaFoldDB" id="A0AAX3E4H9"/>
<dbReference type="Proteomes" id="UP001163166">
    <property type="component" value="Chromosome"/>
</dbReference>
<organism evidence="2 3">
    <name type="scientific">Rhodopseudomonas palustris</name>
    <dbReference type="NCBI Taxonomy" id="1076"/>
    <lineage>
        <taxon>Bacteria</taxon>
        <taxon>Pseudomonadati</taxon>
        <taxon>Pseudomonadota</taxon>
        <taxon>Alphaproteobacteria</taxon>
        <taxon>Hyphomicrobiales</taxon>
        <taxon>Nitrobacteraceae</taxon>
        <taxon>Rhodopseudomonas</taxon>
    </lineage>
</organism>
<evidence type="ECO:0000313" key="2">
    <source>
        <dbReference type="EMBL" id="UYO41821.1"/>
    </source>
</evidence>
<feature type="transmembrane region" description="Helical" evidence="1">
    <location>
        <begin position="12"/>
        <end position="34"/>
    </location>
</feature>
<feature type="transmembrane region" description="Helical" evidence="1">
    <location>
        <begin position="46"/>
        <end position="69"/>
    </location>
</feature>
<reference evidence="2" key="1">
    <citation type="journal article" date="2022" name="Biol. Control">
        <title>In silico genomic analysis of Rhodopseudomonas palustris strains revealed potential biocontrol agents and crop yield enhancers.</title>
        <authorList>
            <person name="Surachat K."/>
            <person name="Kantachote D."/>
            <person name="Deachamag P."/>
            <person name="Wonglapsuwan M."/>
        </authorList>
    </citation>
    <scope>NUCLEOTIDE SEQUENCE</scope>
    <source>
        <strain evidence="2">TLS06</strain>
    </source>
</reference>
<proteinExistence type="predicted"/>
<sequence>MDDSRQLRLPVVWLITAVGVTIYGMIQIFTYLAHAGAQEATPPLNFTAAQVWTITAFYGAWVIPALLALIERRAAILASLILGGILVVLTTLAGVFDGIRDGGHLVVLVLLAVTLPGAVATALSWRRLRTA</sequence>
<accession>A0AAX3E4H9</accession>
<evidence type="ECO:0000256" key="1">
    <source>
        <dbReference type="SAM" id="Phobius"/>
    </source>
</evidence>
<keyword evidence="1" id="KW-0812">Transmembrane</keyword>